<dbReference type="AlphaFoldDB" id="A0AAE0BVI8"/>
<sequence>MPLTISSATQHARLARRRALRVRNKGILHLNGYISSISRLDRKTRSRVVRTRAADDDGDAARSMLNLAMSTPGNSSALWNALIDYGAEIDEVLISEMCAAGNAPAVRCLIARTEKSTPGDSRSVLRLSGDQMCKAIRSGSDRTVKYAANHVARCRKEMTAAEWRRVSVGLFPLHEAVRSGTTKMLLDLLRARADTRSVDDSTMLMHTPLQEATTRERWDMAAALVAFMREDDTVRDWEGLLAERSSVSSSTAPWRVEDCYARIEPHRIATERGE</sequence>
<evidence type="ECO:0000256" key="1">
    <source>
        <dbReference type="PROSITE-ProRule" id="PRU00023"/>
    </source>
</evidence>
<comment type="caution">
    <text evidence="2">The sequence shown here is derived from an EMBL/GenBank/DDBJ whole genome shotgun (WGS) entry which is preliminary data.</text>
</comment>
<gene>
    <name evidence="2" type="ORF">CYMTET_47344</name>
</gene>
<dbReference type="Proteomes" id="UP001190700">
    <property type="component" value="Unassembled WGS sequence"/>
</dbReference>
<evidence type="ECO:0000313" key="2">
    <source>
        <dbReference type="EMBL" id="KAK3242988.1"/>
    </source>
</evidence>
<organism evidence="2 3">
    <name type="scientific">Cymbomonas tetramitiformis</name>
    <dbReference type="NCBI Taxonomy" id="36881"/>
    <lineage>
        <taxon>Eukaryota</taxon>
        <taxon>Viridiplantae</taxon>
        <taxon>Chlorophyta</taxon>
        <taxon>Pyramimonadophyceae</taxon>
        <taxon>Pyramimonadales</taxon>
        <taxon>Pyramimonadaceae</taxon>
        <taxon>Cymbomonas</taxon>
    </lineage>
</organism>
<keyword evidence="1" id="KW-0040">ANK repeat</keyword>
<proteinExistence type="predicted"/>
<dbReference type="Gene3D" id="1.25.40.20">
    <property type="entry name" value="Ankyrin repeat-containing domain"/>
    <property type="match status" value="1"/>
</dbReference>
<dbReference type="EMBL" id="LGRX02033094">
    <property type="protein sequence ID" value="KAK3242988.1"/>
    <property type="molecule type" value="Genomic_DNA"/>
</dbReference>
<dbReference type="InterPro" id="IPR002110">
    <property type="entry name" value="Ankyrin_rpt"/>
</dbReference>
<protein>
    <submittedName>
        <fullName evidence="2">Uncharacterized protein</fullName>
    </submittedName>
</protein>
<feature type="repeat" description="ANK" evidence="1">
    <location>
        <begin position="168"/>
        <end position="200"/>
    </location>
</feature>
<dbReference type="InterPro" id="IPR036770">
    <property type="entry name" value="Ankyrin_rpt-contain_sf"/>
</dbReference>
<evidence type="ECO:0000313" key="3">
    <source>
        <dbReference type="Proteomes" id="UP001190700"/>
    </source>
</evidence>
<dbReference type="PROSITE" id="PS50088">
    <property type="entry name" value="ANK_REPEAT"/>
    <property type="match status" value="1"/>
</dbReference>
<accession>A0AAE0BVI8</accession>
<keyword evidence="3" id="KW-1185">Reference proteome</keyword>
<dbReference type="SUPFAM" id="SSF48403">
    <property type="entry name" value="Ankyrin repeat"/>
    <property type="match status" value="1"/>
</dbReference>
<name>A0AAE0BVI8_9CHLO</name>
<reference evidence="2 3" key="1">
    <citation type="journal article" date="2015" name="Genome Biol. Evol.">
        <title>Comparative Genomics of a Bacterivorous Green Alga Reveals Evolutionary Causalities and Consequences of Phago-Mixotrophic Mode of Nutrition.</title>
        <authorList>
            <person name="Burns J.A."/>
            <person name="Paasch A."/>
            <person name="Narechania A."/>
            <person name="Kim E."/>
        </authorList>
    </citation>
    <scope>NUCLEOTIDE SEQUENCE [LARGE SCALE GENOMIC DNA]</scope>
    <source>
        <strain evidence="2 3">PLY_AMNH</strain>
    </source>
</reference>